<accession>A0ABY6L1N0</accession>
<proteinExistence type="predicted"/>
<keyword evidence="2" id="KW-1185">Reference proteome</keyword>
<evidence type="ECO:0000313" key="2">
    <source>
        <dbReference type="Proteomes" id="UP001235939"/>
    </source>
</evidence>
<gene>
    <name evidence="1" type="ORF">LAZ67_12002248</name>
</gene>
<dbReference type="EMBL" id="CP092874">
    <property type="protein sequence ID" value="UYV75055.1"/>
    <property type="molecule type" value="Genomic_DNA"/>
</dbReference>
<protein>
    <submittedName>
        <fullName evidence="1">Uncharacterized protein</fullName>
    </submittedName>
</protein>
<dbReference type="Proteomes" id="UP001235939">
    <property type="component" value="Chromosome 12"/>
</dbReference>
<reference evidence="1 2" key="1">
    <citation type="submission" date="2022-01" db="EMBL/GenBank/DDBJ databases">
        <title>A chromosomal length assembly of Cordylochernes scorpioides.</title>
        <authorList>
            <person name="Zeh D."/>
            <person name="Zeh J."/>
        </authorList>
    </citation>
    <scope>NUCLEOTIDE SEQUENCE [LARGE SCALE GENOMIC DNA]</scope>
    <source>
        <strain evidence="1">IN4F17</strain>
        <tissue evidence="1">Whole Body</tissue>
    </source>
</reference>
<name>A0ABY6L1N0_9ARAC</name>
<organism evidence="1 2">
    <name type="scientific">Cordylochernes scorpioides</name>
    <dbReference type="NCBI Taxonomy" id="51811"/>
    <lineage>
        <taxon>Eukaryota</taxon>
        <taxon>Metazoa</taxon>
        <taxon>Ecdysozoa</taxon>
        <taxon>Arthropoda</taxon>
        <taxon>Chelicerata</taxon>
        <taxon>Arachnida</taxon>
        <taxon>Pseudoscorpiones</taxon>
        <taxon>Cheliferoidea</taxon>
        <taxon>Chernetidae</taxon>
        <taxon>Cordylochernes</taxon>
    </lineage>
</organism>
<evidence type="ECO:0000313" key="1">
    <source>
        <dbReference type="EMBL" id="UYV75055.1"/>
    </source>
</evidence>
<sequence length="139" mass="15960">MKAGCIIQLQKQNDKAWCGRRVRKVNQKRRRSQSLQANVSGHKTTLLLTVSLALLVVGTAWARYLPTRADPSQAQRIRALLETLQTHQLQHGEGKQEQNRRQKFVELSRIFQEVHQHRRTVTVGQPIRKPLALNLAQSL</sequence>